<dbReference type="RefSeq" id="WP_207867927.1">
    <property type="nucleotide sequence ID" value="NZ_CP062222.1"/>
</dbReference>
<dbReference type="SUPFAM" id="SSF55486">
    <property type="entry name" value="Metalloproteases ('zincins'), catalytic domain"/>
    <property type="match status" value="1"/>
</dbReference>
<dbReference type="Gene3D" id="3.40.390.10">
    <property type="entry name" value="Collagenase (Catalytic Domain)"/>
    <property type="match status" value="1"/>
</dbReference>
<evidence type="ECO:0008006" key="5">
    <source>
        <dbReference type="Google" id="ProtNLM"/>
    </source>
</evidence>
<evidence type="ECO:0000256" key="1">
    <source>
        <dbReference type="SAM" id="MobiDB-lite"/>
    </source>
</evidence>
<organism evidence="3 4">
    <name type="scientific">Brevundimonas goettingensis</name>
    <dbReference type="NCBI Taxonomy" id="2774190"/>
    <lineage>
        <taxon>Bacteria</taxon>
        <taxon>Pseudomonadati</taxon>
        <taxon>Pseudomonadota</taxon>
        <taxon>Alphaproteobacteria</taxon>
        <taxon>Caulobacterales</taxon>
        <taxon>Caulobacteraceae</taxon>
        <taxon>Brevundimonas</taxon>
    </lineage>
</organism>
<feature type="chain" id="PRO_5036879470" description="Peptidase metallopeptidase domain-containing protein" evidence="2">
    <location>
        <begin position="23"/>
        <end position="259"/>
    </location>
</feature>
<dbReference type="Proteomes" id="UP000663918">
    <property type="component" value="Chromosome"/>
</dbReference>
<evidence type="ECO:0000256" key="2">
    <source>
        <dbReference type="SAM" id="SignalP"/>
    </source>
</evidence>
<keyword evidence="4" id="KW-1185">Reference proteome</keyword>
<protein>
    <recommendedName>
        <fullName evidence="5">Peptidase metallopeptidase domain-containing protein</fullName>
    </recommendedName>
</protein>
<dbReference type="AlphaFoldDB" id="A0A975BZ62"/>
<dbReference type="EMBL" id="CP062222">
    <property type="protein sequence ID" value="QTC89717.1"/>
    <property type="molecule type" value="Genomic_DNA"/>
</dbReference>
<dbReference type="InterPro" id="IPR024079">
    <property type="entry name" value="MetalloPept_cat_dom_sf"/>
</dbReference>
<feature type="region of interest" description="Disordered" evidence="1">
    <location>
        <begin position="22"/>
        <end position="41"/>
    </location>
</feature>
<dbReference type="KEGG" id="bgoe:IFJ75_10360"/>
<feature type="signal peptide" evidence="2">
    <location>
        <begin position="1"/>
        <end position="22"/>
    </location>
</feature>
<dbReference type="GO" id="GO:0008237">
    <property type="term" value="F:metallopeptidase activity"/>
    <property type="evidence" value="ECO:0007669"/>
    <property type="project" value="InterPro"/>
</dbReference>
<accession>A0A975BZ62</accession>
<sequence>MSLFRRITALLAIGLLAGCATQQTPPPPPPPYVAPPPPPPPMVTMAAPPPQSDTWDGGIVPMCFEAPQPEDDWAREQVRSAAATWEAAADVHFRIADDCAVGGDGRAVPIRIVHNPQMFASSSHLGRSLLNGGEITLNAEYLVTNRLCGPRGTLGEFKCFYADSLHELGHALGFSHDHVSPRAPNCLARTQTPEAVNAAESYYDPDSIMNYCNDKRWEGKLSPADRCSVASAYGVVDGDRPTRAECYAMVGAVPTTQEP</sequence>
<dbReference type="PROSITE" id="PS51257">
    <property type="entry name" value="PROKAR_LIPOPROTEIN"/>
    <property type="match status" value="1"/>
</dbReference>
<gene>
    <name evidence="3" type="ORF">IFJ75_10360</name>
</gene>
<evidence type="ECO:0000313" key="4">
    <source>
        <dbReference type="Proteomes" id="UP000663918"/>
    </source>
</evidence>
<feature type="compositionally biased region" description="Pro residues" evidence="1">
    <location>
        <begin position="24"/>
        <end position="41"/>
    </location>
</feature>
<proteinExistence type="predicted"/>
<reference evidence="3" key="1">
    <citation type="submission" date="2020-09" db="EMBL/GenBank/DDBJ databases">
        <title>Brevundimonas sp. LVF2 isolated from a puddle in Goettingen, Germany.</title>
        <authorList>
            <person name="Friedrich I."/>
            <person name="Klassen A."/>
            <person name="Hannes N."/>
            <person name="Schneider D."/>
            <person name="Hertel R."/>
            <person name="Daniel R."/>
        </authorList>
    </citation>
    <scope>NUCLEOTIDE SEQUENCE</scope>
    <source>
        <strain evidence="3">LVF2</strain>
    </source>
</reference>
<evidence type="ECO:0000313" key="3">
    <source>
        <dbReference type="EMBL" id="QTC89717.1"/>
    </source>
</evidence>
<name>A0A975BZ62_9CAUL</name>
<keyword evidence="2" id="KW-0732">Signal</keyword>